<organism evidence="5 6">
    <name type="scientific">Hymenobacter glacialis</name>
    <dbReference type="NCBI Taxonomy" id="1908236"/>
    <lineage>
        <taxon>Bacteria</taxon>
        <taxon>Pseudomonadati</taxon>
        <taxon>Bacteroidota</taxon>
        <taxon>Cytophagia</taxon>
        <taxon>Cytophagales</taxon>
        <taxon>Hymenobacteraceae</taxon>
        <taxon>Hymenobacter</taxon>
    </lineage>
</organism>
<evidence type="ECO:0000256" key="3">
    <source>
        <dbReference type="ARBA" id="ARBA00022679"/>
    </source>
</evidence>
<dbReference type="Gene3D" id="3.40.50.2000">
    <property type="entry name" value="Glycogen Phosphorylase B"/>
    <property type="match status" value="2"/>
</dbReference>
<dbReference type="OrthoDB" id="7560678at2"/>
<dbReference type="Pfam" id="PF13692">
    <property type="entry name" value="Glyco_trans_1_4"/>
    <property type="match status" value="1"/>
</dbReference>
<dbReference type="CDD" id="cd03801">
    <property type="entry name" value="GT4_PimA-like"/>
    <property type="match status" value="1"/>
</dbReference>
<keyword evidence="2" id="KW-0328">Glycosyltransferase</keyword>
<proteinExistence type="inferred from homology"/>
<evidence type="ECO:0000313" key="5">
    <source>
        <dbReference type="EMBL" id="OGX83788.1"/>
    </source>
</evidence>
<name>A0A1G1SYU0_9BACT</name>
<protein>
    <recommendedName>
        <fullName evidence="4">Glycosyltransferase subfamily 4-like N-terminal domain-containing protein</fullName>
    </recommendedName>
</protein>
<dbReference type="InterPro" id="IPR028098">
    <property type="entry name" value="Glyco_trans_4-like_N"/>
</dbReference>
<gene>
    <name evidence="5" type="ORF">BEN48_03200</name>
</gene>
<dbReference type="Proteomes" id="UP000177791">
    <property type="component" value="Unassembled WGS sequence"/>
</dbReference>
<accession>A0A1G1SYU0</accession>
<comment type="caution">
    <text evidence="5">The sequence shown here is derived from an EMBL/GenBank/DDBJ whole genome shotgun (WGS) entry which is preliminary data.</text>
</comment>
<dbReference type="RefSeq" id="WP_070735246.1">
    <property type="nucleotide sequence ID" value="NZ_MDZC01000079.1"/>
</dbReference>
<dbReference type="GO" id="GO:0016757">
    <property type="term" value="F:glycosyltransferase activity"/>
    <property type="evidence" value="ECO:0007669"/>
    <property type="project" value="UniProtKB-KW"/>
</dbReference>
<dbReference type="SUPFAM" id="SSF53756">
    <property type="entry name" value="UDP-Glycosyltransferase/glycogen phosphorylase"/>
    <property type="match status" value="1"/>
</dbReference>
<evidence type="ECO:0000313" key="6">
    <source>
        <dbReference type="Proteomes" id="UP000177791"/>
    </source>
</evidence>
<evidence type="ECO:0000256" key="1">
    <source>
        <dbReference type="ARBA" id="ARBA00009481"/>
    </source>
</evidence>
<evidence type="ECO:0000256" key="2">
    <source>
        <dbReference type="ARBA" id="ARBA00022676"/>
    </source>
</evidence>
<evidence type="ECO:0000259" key="4">
    <source>
        <dbReference type="Pfam" id="PF13439"/>
    </source>
</evidence>
<comment type="similarity">
    <text evidence="1">Belongs to the glycosyltransferase group 1 family. Glycosyltransferase 4 subfamily.</text>
</comment>
<sequence>MKIAIVGPSVTRTKGGMATVISDMLANKTTGMEFVHLVSHVEGSATEKLVGASQAWLQLLWERAVDVVHIHVASDASFYRKSAFVLQSRARGLPVVMHVHGADFDTFYAQSNALQQAYIRKIFGMCSKVLVLSDFWKAFFQQHIIQGKVAVLHNGVYPAAFAACYTMPANLNRFLFLGRLGQRKGVYDLLEAAGQLIKEQGHANLEFYLAGDGELELVQQAIETKGLQQHVRVLGWMGDEEKRYWLRETDTLVLPSYNEGLPMSILEAMAAGKIIVSSRVGGIPDLVTEGVNGFLITPGDVPSLSQHLAYVATHPQEMTEMARRNQQKIAAEYNLEKLTAWLMAMYRSIIRKPHS</sequence>
<dbReference type="EMBL" id="MDZC01000079">
    <property type="protein sequence ID" value="OGX83788.1"/>
    <property type="molecule type" value="Genomic_DNA"/>
</dbReference>
<dbReference type="PANTHER" id="PTHR12526:SF640">
    <property type="entry name" value="COLANIC ACID BIOSYNTHESIS GLYCOSYLTRANSFERASE WCAL-RELATED"/>
    <property type="match status" value="1"/>
</dbReference>
<feature type="domain" description="Glycosyltransferase subfamily 4-like N-terminal" evidence="4">
    <location>
        <begin position="54"/>
        <end position="157"/>
    </location>
</feature>
<keyword evidence="3" id="KW-0808">Transferase</keyword>
<reference evidence="5 6" key="1">
    <citation type="submission" date="2016-08" db="EMBL/GenBank/DDBJ databases">
        <title>Hymenobacter coccineus sp. nov., Hymenobacter lapidarius sp. nov. and Hymenobacter glacialis sp. nov., isolated from Antarctic soil.</title>
        <authorList>
            <person name="Sedlacek I."/>
            <person name="Kralova S."/>
            <person name="Kyrova K."/>
            <person name="Maslanova I."/>
            <person name="Stankova E."/>
            <person name="Vrbovska V."/>
            <person name="Nemec M."/>
            <person name="Bartak M."/>
            <person name="Svec P."/>
            <person name="Busse H.-J."/>
            <person name="Pantucek R."/>
        </authorList>
    </citation>
    <scope>NUCLEOTIDE SEQUENCE [LARGE SCALE GENOMIC DNA]</scope>
    <source>
        <strain evidence="5 6">CCM 8648</strain>
    </source>
</reference>
<dbReference type="Pfam" id="PF13439">
    <property type="entry name" value="Glyco_transf_4"/>
    <property type="match status" value="1"/>
</dbReference>
<dbReference type="STRING" id="1908236.BEN48_03200"/>
<keyword evidence="6" id="KW-1185">Reference proteome</keyword>
<dbReference type="PANTHER" id="PTHR12526">
    <property type="entry name" value="GLYCOSYLTRANSFERASE"/>
    <property type="match status" value="1"/>
</dbReference>
<dbReference type="AlphaFoldDB" id="A0A1G1SYU0"/>